<proteinExistence type="predicted"/>
<name>A0ABW7I5N2_9RHOB</name>
<evidence type="ECO:0000313" key="3">
    <source>
        <dbReference type="Proteomes" id="UP001607157"/>
    </source>
</evidence>
<evidence type="ECO:0000259" key="1">
    <source>
        <dbReference type="Pfam" id="PF18546"/>
    </source>
</evidence>
<sequence>MPETKQVDLDRTGFYLEMIAHLTTSLENVIGLEDAEGYYGIVGTAIGERLSDAYAQAFGRRDMSADEIGEILVDLKRRIDGGFRVASVEDGVITLTNDRCPFGEKALGRKSLCMMTSNVFGTIASEASGQANVELQETIAAGDGRCCVKVYLNRPEAPGLQYFGAHEDR</sequence>
<keyword evidence="3" id="KW-1185">Reference proteome</keyword>
<dbReference type="Proteomes" id="UP001607157">
    <property type="component" value="Unassembled WGS sequence"/>
</dbReference>
<feature type="domain" description="Metanogen output" evidence="1">
    <location>
        <begin position="22"/>
        <end position="150"/>
    </location>
</feature>
<reference evidence="2 3" key="1">
    <citation type="submission" date="2024-10" db="EMBL/GenBank/DDBJ databases">
        <authorList>
            <person name="Yang X.-N."/>
        </authorList>
    </citation>
    <scope>NUCLEOTIDE SEQUENCE [LARGE SCALE GENOMIC DNA]</scope>
    <source>
        <strain evidence="2 3">CAU 1059</strain>
    </source>
</reference>
<gene>
    <name evidence="2" type="ORF">ACGRVM_05440</name>
</gene>
<dbReference type="EMBL" id="JBIHMM010000001">
    <property type="protein sequence ID" value="MFH0253323.1"/>
    <property type="molecule type" value="Genomic_DNA"/>
</dbReference>
<comment type="caution">
    <text evidence="2">The sequence shown here is derived from an EMBL/GenBank/DDBJ whole genome shotgun (WGS) entry which is preliminary data.</text>
</comment>
<dbReference type="RefSeq" id="WP_377167901.1">
    <property type="nucleotide sequence ID" value="NZ_JBHTJC010000001.1"/>
</dbReference>
<protein>
    <submittedName>
        <fullName evidence="2">Methanogen output domain 1-containing protein</fullName>
    </submittedName>
</protein>
<accession>A0ABW7I5N2</accession>
<organism evidence="2 3">
    <name type="scientific">Roseovarius aquimarinus</name>
    <dbReference type="NCBI Taxonomy" id="1229156"/>
    <lineage>
        <taxon>Bacteria</taxon>
        <taxon>Pseudomonadati</taxon>
        <taxon>Pseudomonadota</taxon>
        <taxon>Alphaproteobacteria</taxon>
        <taxon>Rhodobacterales</taxon>
        <taxon>Roseobacteraceae</taxon>
        <taxon>Roseovarius</taxon>
    </lineage>
</organism>
<dbReference type="Pfam" id="PF18546">
    <property type="entry name" value="MetOD1"/>
    <property type="match status" value="1"/>
</dbReference>
<dbReference type="InterPro" id="IPR041359">
    <property type="entry name" value="MetOD1"/>
</dbReference>
<evidence type="ECO:0000313" key="2">
    <source>
        <dbReference type="EMBL" id="MFH0253323.1"/>
    </source>
</evidence>